<sequence>MKKIIFFALSAGLLWTGCKQNDLRYFEEEIPLLSVWLGTNTIVQDSITHNFAYSPTDQDAITFNYRIVGFPTDYDRTFELTTTDEDAKLLNFTFGTYKVPAGKQEGDFVFHVDKPKDENLFKNKDLKVSFTVKESTLFQPSPKDYSKLKITFKNAVTKPDNWDKAVLPYLPLVNFFGAYSDVKYRFVIQTTGRSNFSVYRTVVVNPELPANTITELHAQALKNQCKIALERYNAEHGTPLLDENLNPVVFP</sequence>
<evidence type="ECO:0000313" key="2">
    <source>
        <dbReference type="Proteomes" id="UP000192980"/>
    </source>
</evidence>
<accession>A0A1X7IBD0</accession>
<dbReference type="Pfam" id="PF16132">
    <property type="entry name" value="DUF4843"/>
    <property type="match status" value="1"/>
</dbReference>
<protein>
    <recommendedName>
        <fullName evidence="3">DUF4843 domain-containing protein</fullName>
    </recommendedName>
</protein>
<dbReference type="EMBL" id="FXAU01000001">
    <property type="protein sequence ID" value="SMG11792.1"/>
    <property type="molecule type" value="Genomic_DNA"/>
</dbReference>
<name>A0A1X7IBD0_9SPHI</name>
<evidence type="ECO:0008006" key="3">
    <source>
        <dbReference type="Google" id="ProtNLM"/>
    </source>
</evidence>
<gene>
    <name evidence="1" type="ORF">SAMN05660862_0635</name>
</gene>
<reference evidence="1 2" key="1">
    <citation type="submission" date="2017-04" db="EMBL/GenBank/DDBJ databases">
        <authorList>
            <person name="Afonso C.L."/>
            <person name="Miller P.J."/>
            <person name="Scott M.A."/>
            <person name="Spackman E."/>
            <person name="Goraichik I."/>
            <person name="Dimitrov K.M."/>
            <person name="Suarez D.L."/>
            <person name="Swayne D.E."/>
        </authorList>
    </citation>
    <scope>NUCLEOTIDE SEQUENCE [LARGE SCALE GENOMIC DNA]</scope>
    <source>
        <strain evidence="1 2">DSM 22418</strain>
    </source>
</reference>
<proteinExistence type="predicted"/>
<dbReference type="RefSeq" id="WP_085471495.1">
    <property type="nucleotide sequence ID" value="NZ_FXAU01000001.1"/>
</dbReference>
<dbReference type="STRING" id="561061.SAMN05660862_0635"/>
<dbReference type="InterPro" id="IPR032299">
    <property type="entry name" value="DUF4843"/>
</dbReference>
<organism evidence="1 2">
    <name type="scientific">Sphingobacterium psychroaquaticum</name>
    <dbReference type="NCBI Taxonomy" id="561061"/>
    <lineage>
        <taxon>Bacteria</taxon>
        <taxon>Pseudomonadati</taxon>
        <taxon>Bacteroidota</taxon>
        <taxon>Sphingobacteriia</taxon>
        <taxon>Sphingobacteriales</taxon>
        <taxon>Sphingobacteriaceae</taxon>
        <taxon>Sphingobacterium</taxon>
    </lineage>
</organism>
<evidence type="ECO:0000313" key="1">
    <source>
        <dbReference type="EMBL" id="SMG11792.1"/>
    </source>
</evidence>
<dbReference type="Proteomes" id="UP000192980">
    <property type="component" value="Unassembled WGS sequence"/>
</dbReference>
<dbReference type="AlphaFoldDB" id="A0A1X7IBD0"/>
<dbReference type="OrthoDB" id="1094829at2"/>
<dbReference type="PROSITE" id="PS51257">
    <property type="entry name" value="PROKAR_LIPOPROTEIN"/>
    <property type="match status" value="1"/>
</dbReference>
<keyword evidence="2" id="KW-1185">Reference proteome</keyword>